<protein>
    <recommendedName>
        <fullName evidence="5">YopX protein</fullName>
    </recommendedName>
</protein>
<dbReference type="RefSeq" id="WP_066048819.1">
    <property type="nucleotide sequence ID" value="NZ_CP014223.1"/>
</dbReference>
<dbReference type="KEGG" id="cpro:CPRO_11260"/>
<sequence length="77" mass="8693">MENFLGRTWGSLSLDDKKHFMSNFDLFDVNTGQFPRENGDCIVKFFNGLAVRGTFMVGNDEGAFDIEDDAVIYDSTI</sequence>
<reference evidence="2" key="4">
    <citation type="submission" date="2016-11" db="EMBL/GenBank/DDBJ databases">
        <authorList>
            <person name="Varghese N."/>
            <person name="Submissions S."/>
        </authorList>
    </citation>
    <scope>NUCLEOTIDE SEQUENCE</scope>
    <source>
        <strain evidence="2">DSM 1682</strain>
    </source>
</reference>
<dbReference type="Proteomes" id="UP000184204">
    <property type="component" value="Unassembled WGS sequence"/>
</dbReference>
<organism evidence="2 4">
    <name type="scientific">Anaerotignum propionicum DSM 1682</name>
    <dbReference type="NCBI Taxonomy" id="991789"/>
    <lineage>
        <taxon>Bacteria</taxon>
        <taxon>Bacillati</taxon>
        <taxon>Bacillota</taxon>
        <taxon>Clostridia</taxon>
        <taxon>Lachnospirales</taxon>
        <taxon>Anaerotignaceae</taxon>
        <taxon>Anaerotignum</taxon>
    </lineage>
</organism>
<evidence type="ECO:0000313" key="1">
    <source>
        <dbReference type="EMBL" id="AMJ40721.1"/>
    </source>
</evidence>
<name>A0A0X1U710_ANAPI</name>
<accession>A0A0X1U710</accession>
<evidence type="ECO:0000313" key="3">
    <source>
        <dbReference type="Proteomes" id="UP000068026"/>
    </source>
</evidence>
<proteinExistence type="predicted"/>
<reference evidence="3" key="2">
    <citation type="submission" date="2016-01" db="EMBL/GenBank/DDBJ databases">
        <authorList>
            <person name="Poehlein A."/>
            <person name="Schlien K."/>
            <person name="Gottschalk G."/>
            <person name="Buckel W."/>
            <person name="Daniel R."/>
        </authorList>
    </citation>
    <scope>NUCLEOTIDE SEQUENCE [LARGE SCALE GENOMIC DNA]</scope>
    <source>
        <strain evidence="3">X2</strain>
    </source>
</reference>
<dbReference type="Proteomes" id="UP000068026">
    <property type="component" value="Chromosome"/>
</dbReference>
<reference evidence="4" key="3">
    <citation type="submission" date="2016-11" db="EMBL/GenBank/DDBJ databases">
        <authorList>
            <person name="Jaros S."/>
            <person name="Januszkiewicz K."/>
            <person name="Wedrychowicz H."/>
        </authorList>
    </citation>
    <scope>NUCLEOTIDE SEQUENCE [LARGE SCALE GENOMIC DNA]</scope>
    <source>
        <strain evidence="4">DSM 1682</strain>
    </source>
</reference>
<keyword evidence="3" id="KW-1185">Reference proteome</keyword>
<evidence type="ECO:0008006" key="5">
    <source>
        <dbReference type="Google" id="ProtNLM"/>
    </source>
</evidence>
<dbReference type="EMBL" id="FQUA01000016">
    <property type="protein sequence ID" value="SHF08114.1"/>
    <property type="molecule type" value="Genomic_DNA"/>
</dbReference>
<reference evidence="1 3" key="1">
    <citation type="journal article" date="2016" name="Genome Announc.">
        <title>Complete Genome Sequence of the Amino Acid-Fermenting Clostridium propionicum X2 (DSM 1682).</title>
        <authorList>
            <person name="Poehlein A."/>
            <person name="Schlien K."/>
            <person name="Chowdhury N.P."/>
            <person name="Gottschalk G."/>
            <person name="Buckel W."/>
            <person name="Daniel R."/>
        </authorList>
    </citation>
    <scope>NUCLEOTIDE SEQUENCE [LARGE SCALE GENOMIC DNA]</scope>
    <source>
        <strain evidence="1 3">X2</strain>
    </source>
</reference>
<gene>
    <name evidence="1" type="ORF">CPRO_11260</name>
    <name evidence="2" type="ORF">SAMN02745151_02711</name>
</gene>
<evidence type="ECO:0000313" key="4">
    <source>
        <dbReference type="Proteomes" id="UP000184204"/>
    </source>
</evidence>
<dbReference type="EMBL" id="CP014223">
    <property type="protein sequence ID" value="AMJ40721.1"/>
    <property type="molecule type" value="Genomic_DNA"/>
</dbReference>
<evidence type="ECO:0000313" key="2">
    <source>
        <dbReference type="EMBL" id="SHF08114.1"/>
    </source>
</evidence>
<dbReference type="AlphaFoldDB" id="A0A0X1U710"/>